<evidence type="ECO:0000256" key="3">
    <source>
        <dbReference type="ARBA" id="ARBA00023125"/>
    </source>
</evidence>
<evidence type="ECO:0000256" key="8">
    <source>
        <dbReference type="ARBA" id="ARBA00065088"/>
    </source>
</evidence>
<dbReference type="Pfam" id="PF10419">
    <property type="entry name" value="TFIIIC_sub6"/>
    <property type="match status" value="1"/>
</dbReference>
<evidence type="ECO:0000256" key="2">
    <source>
        <dbReference type="ARBA" id="ARBA00010782"/>
    </source>
</evidence>
<dbReference type="PROSITE" id="PS50833">
    <property type="entry name" value="BRIX"/>
    <property type="match status" value="1"/>
</dbReference>
<evidence type="ECO:0000259" key="11">
    <source>
        <dbReference type="PROSITE" id="PS50833"/>
    </source>
</evidence>
<comment type="similarity">
    <text evidence="2 9">Belongs to the RPF2 family.</text>
</comment>
<dbReference type="Proteomes" id="UP000031443">
    <property type="component" value="Unassembled WGS sequence"/>
</dbReference>
<dbReference type="GO" id="GO:0000027">
    <property type="term" value="P:ribosomal large subunit assembly"/>
    <property type="evidence" value="ECO:0007669"/>
    <property type="project" value="InterPro"/>
</dbReference>
<evidence type="ECO:0000256" key="5">
    <source>
        <dbReference type="ARBA" id="ARBA00023242"/>
    </source>
</evidence>
<name>M7CBG8_CHEMY</name>
<reference evidence="13" key="1">
    <citation type="journal article" date="2013" name="Nat. Genet.">
        <title>The draft genomes of soft-shell turtle and green sea turtle yield insights into the development and evolution of the turtle-specific body plan.</title>
        <authorList>
            <person name="Wang Z."/>
            <person name="Pascual-Anaya J."/>
            <person name="Zadissa A."/>
            <person name="Li W."/>
            <person name="Niimura Y."/>
            <person name="Huang Z."/>
            <person name="Li C."/>
            <person name="White S."/>
            <person name="Xiong Z."/>
            <person name="Fang D."/>
            <person name="Wang B."/>
            <person name="Ming Y."/>
            <person name="Chen Y."/>
            <person name="Zheng Y."/>
            <person name="Kuraku S."/>
            <person name="Pignatelli M."/>
            <person name="Herrero J."/>
            <person name="Beal K."/>
            <person name="Nozawa M."/>
            <person name="Li Q."/>
            <person name="Wang J."/>
            <person name="Zhang H."/>
            <person name="Yu L."/>
            <person name="Shigenobu S."/>
            <person name="Wang J."/>
            <person name="Liu J."/>
            <person name="Flicek P."/>
            <person name="Searle S."/>
            <person name="Wang J."/>
            <person name="Kuratani S."/>
            <person name="Yin Y."/>
            <person name="Aken B."/>
            <person name="Zhang G."/>
            <person name="Irie N."/>
        </authorList>
    </citation>
    <scope>NUCLEOTIDE SEQUENCE [LARGE SCALE GENOMIC DNA]</scope>
</reference>
<comment type="similarity">
    <text evidence="7">Belongs to the TFIIIC subunit 6 family.</text>
</comment>
<dbReference type="InterPro" id="IPR007109">
    <property type="entry name" value="Brix"/>
</dbReference>
<feature type="region of interest" description="Disordered" evidence="10">
    <location>
        <begin position="494"/>
        <end position="531"/>
    </location>
</feature>
<feature type="compositionally biased region" description="Polar residues" evidence="10">
    <location>
        <begin position="193"/>
        <end position="204"/>
    </location>
</feature>
<dbReference type="SMART" id="SM00879">
    <property type="entry name" value="Brix"/>
    <property type="match status" value="1"/>
</dbReference>
<organism evidence="12 13">
    <name type="scientific">Chelonia mydas</name>
    <name type="common">Green sea-turtle</name>
    <name type="synonym">Chelonia agassizi</name>
    <dbReference type="NCBI Taxonomy" id="8469"/>
    <lineage>
        <taxon>Eukaryota</taxon>
        <taxon>Metazoa</taxon>
        <taxon>Chordata</taxon>
        <taxon>Craniata</taxon>
        <taxon>Vertebrata</taxon>
        <taxon>Euteleostomi</taxon>
        <taxon>Archelosauria</taxon>
        <taxon>Testudinata</taxon>
        <taxon>Testudines</taxon>
        <taxon>Cryptodira</taxon>
        <taxon>Durocryptodira</taxon>
        <taxon>Americhelydia</taxon>
        <taxon>Chelonioidea</taxon>
        <taxon>Cheloniidae</taxon>
        <taxon>Chelonia</taxon>
    </lineage>
</organism>
<accession>M7CBG8</accession>
<evidence type="ECO:0000256" key="10">
    <source>
        <dbReference type="SAM" id="MobiDB-lite"/>
    </source>
</evidence>
<keyword evidence="3" id="KW-0238">DNA-binding</keyword>
<keyword evidence="5 9" id="KW-0539">Nucleus</keyword>
<evidence type="ECO:0000256" key="6">
    <source>
        <dbReference type="ARBA" id="ARBA00057927"/>
    </source>
</evidence>
<feature type="domain" description="Brix" evidence="11">
    <location>
        <begin position="255"/>
        <end position="458"/>
    </location>
</feature>
<protein>
    <recommendedName>
        <fullName evidence="9">Ribosome production factor 2 homolog</fullName>
    </recommendedName>
    <alternativeName>
        <fullName evidence="9">Ribosome biogenesis protein RPF2 homolog</fullName>
    </alternativeName>
</protein>
<dbReference type="AlphaFoldDB" id="M7CBG8"/>
<dbReference type="GO" id="GO:0019843">
    <property type="term" value="F:rRNA binding"/>
    <property type="evidence" value="ECO:0007669"/>
    <property type="project" value="UniProtKB-UniRule"/>
</dbReference>
<dbReference type="FunFam" id="2.60.40.4370:FF:000001">
    <property type="entry name" value="general transcription factor 3C polypeptide 6"/>
    <property type="match status" value="1"/>
</dbReference>
<comment type="subcellular location">
    <subcellularLocation>
        <location evidence="1 9">Nucleus</location>
        <location evidence="1 9">Nucleolus</location>
    </subcellularLocation>
</comment>
<dbReference type="GO" id="GO:0000463">
    <property type="term" value="P:maturation of LSU-rRNA from tricistronic rRNA transcript (SSU-rRNA, 5.8S rRNA, LSU-rRNA)"/>
    <property type="evidence" value="ECO:0007669"/>
    <property type="project" value="TreeGrafter"/>
</dbReference>
<dbReference type="PANTHER" id="PTHR12728:SF0">
    <property type="entry name" value="RIBOSOME PRODUCTION FACTOR 2 HOMOLOG"/>
    <property type="match status" value="1"/>
</dbReference>
<dbReference type="EMBL" id="KB520915">
    <property type="protein sequence ID" value="EMP38052.1"/>
    <property type="molecule type" value="Genomic_DNA"/>
</dbReference>
<dbReference type="STRING" id="8469.M7CBG8"/>
<keyword evidence="13" id="KW-1185">Reference proteome</keyword>
<dbReference type="eggNOG" id="KOG3031">
    <property type="taxonomic scope" value="Eukaryota"/>
</dbReference>
<dbReference type="InterPro" id="IPR039770">
    <property type="entry name" value="Rpf2"/>
</dbReference>
<evidence type="ECO:0000313" key="12">
    <source>
        <dbReference type="EMBL" id="EMP38052.1"/>
    </source>
</evidence>
<evidence type="ECO:0000256" key="7">
    <source>
        <dbReference type="ARBA" id="ARBA00061245"/>
    </source>
</evidence>
<comment type="function">
    <text evidence="6">Involved in RNA polymerase III-mediated transcription. Integral, tightly associated component of the DNA-binding TFIIIC2 subcomplex that directly binds tRNA and virus-associated RNA promoters.</text>
</comment>
<evidence type="ECO:0000256" key="9">
    <source>
        <dbReference type="RuleBase" id="RU367086"/>
    </source>
</evidence>
<proteinExistence type="inferred from homology"/>
<evidence type="ECO:0000256" key="1">
    <source>
        <dbReference type="ARBA" id="ARBA00004604"/>
    </source>
</evidence>
<sequence>MQDRCFGNQEQLVVVELSGIIDSDFLEKCENKCKILGIDTERPILQVDRYVFAGEYEDTLGTCVVFEENAEQVDAEGNQKLQLKYKCHTMKKLNMTRTLLTEKKEGEESVGGVEWLQIKDKDFSYSRPNMICSFLHQKEDSEEAAQAQDKLADELEGEVSDKGNSGLTYELEKQHSMEMDDSIPLLDSPASEAENSPSGSAQDNTLDDAPSLLQYGYGSLFGVRPRVPIDLGKPKTKRAKRFLEKREPKLTENTKNAILIKGGNANLTVTETLKDIYALKKPFAVLYKKKNITRPFEDQTSLEFFSKKSDCSLFLFGSHNKKRPNNLIIGRMFDYHVLDMIELGVEKFVSLKDIKNSKCPEGTKPMLIFAGDTFDLNEEYRRLKSLLIDFFRGPTVPTIRLAGLEYVLHFTAMDGKIYMRSYKVLLKKSGCKIPRIELEEMGPSLDLVMRRTHLASEDLYKLSLKQPKALKPKKKKNISHDVFGTSYGRIHMQKQDLSKLQTRKMKGLKKRPAAKMTEEEEGISPKKSKSV</sequence>
<keyword evidence="4" id="KW-0804">Transcription</keyword>
<dbReference type="Gene3D" id="2.60.40.4370">
    <property type="match status" value="1"/>
</dbReference>
<gene>
    <name evidence="12" type="ORF">UY3_04811</name>
</gene>
<evidence type="ECO:0000313" key="13">
    <source>
        <dbReference type="Proteomes" id="UP000031443"/>
    </source>
</evidence>
<dbReference type="PANTHER" id="PTHR12728">
    <property type="entry name" value="BRIX DOMAIN CONTAINING PROTEIN"/>
    <property type="match status" value="1"/>
</dbReference>
<dbReference type="Pfam" id="PF04427">
    <property type="entry name" value="Brix"/>
    <property type="match status" value="1"/>
</dbReference>
<dbReference type="InterPro" id="IPR019481">
    <property type="entry name" value="TFIIIC_triple_barrel"/>
</dbReference>
<evidence type="ECO:0000256" key="4">
    <source>
        <dbReference type="ARBA" id="ARBA00023163"/>
    </source>
</evidence>
<feature type="compositionally biased region" description="Basic residues" evidence="10">
    <location>
        <begin position="501"/>
        <end position="513"/>
    </location>
</feature>
<comment type="subunit">
    <text evidence="8">Part of the TFIIIC subcomplex TFIIIC2, consisting of six subunits, GTF3C1, GTF3C2, GTF3C3, GTF3C4, GTF3C5 and GTF3C6. Interacts with GTF3C4 and GTF3C5.</text>
</comment>
<feature type="region of interest" description="Disordered" evidence="10">
    <location>
        <begin position="182"/>
        <end position="208"/>
    </location>
</feature>
<dbReference type="GO" id="GO:0005730">
    <property type="term" value="C:nucleolus"/>
    <property type="evidence" value="ECO:0007669"/>
    <property type="project" value="UniProtKB-SubCell"/>
</dbReference>
<dbReference type="GO" id="GO:0003677">
    <property type="term" value="F:DNA binding"/>
    <property type="evidence" value="ECO:0007669"/>
    <property type="project" value="UniProtKB-KW"/>
</dbReference>